<dbReference type="InterPro" id="IPR018511">
    <property type="entry name" value="Hemolysin-typ_Ca-bd_CS"/>
</dbReference>
<comment type="cofactor">
    <cofactor evidence="1">
        <name>Ca(2+)</name>
        <dbReference type="ChEBI" id="CHEBI:29108"/>
    </cofactor>
</comment>
<dbReference type="Pfam" id="PF00353">
    <property type="entry name" value="HemolysinCabind"/>
    <property type="match status" value="3"/>
</dbReference>
<feature type="compositionally biased region" description="Basic and acidic residues" evidence="5">
    <location>
        <begin position="408"/>
        <end position="422"/>
    </location>
</feature>
<dbReference type="Gene3D" id="3.40.390.10">
    <property type="entry name" value="Collagenase (Catalytic Domain)"/>
    <property type="match status" value="1"/>
</dbReference>
<dbReference type="PANTHER" id="PTHR38340:SF1">
    <property type="entry name" value="S-LAYER PROTEIN"/>
    <property type="match status" value="1"/>
</dbReference>
<dbReference type="InterPro" id="IPR001343">
    <property type="entry name" value="Hemolysn_Ca-bd"/>
</dbReference>
<dbReference type="SUPFAM" id="SSF55486">
    <property type="entry name" value="Metalloproteases ('zincins'), catalytic domain"/>
    <property type="match status" value="1"/>
</dbReference>
<dbReference type="PRINTS" id="PR00313">
    <property type="entry name" value="CABNDNGRPT"/>
</dbReference>
<dbReference type="Proteomes" id="UP000444174">
    <property type="component" value="Unassembled WGS sequence"/>
</dbReference>
<sequence>MPQEVHDYRSLLTKGELSWHAGDGILRYDFVNSTPPAYYRSGGQWEIAGTVFGNADRFAMDARERGMMDLAVARWNEVADINLVRGGGDSADIVIGSAAFRPGLFGLAYYPDSAALGRFPTRHGDIWLNHASDQQYIPGVGPVLGHTSWYTYLHELGHALGLSHPNDRPNDPDSNAKYTVMSYVDHPSQRAHSPSDAAFPLTPMVWDIQAVQALYGFNTDTRDGTTVYLGSGAGFDPQAERAFQYGSDGLTLRGADGRIRDVILTIWDGGGEDLLDASDFSQDGKIDLRPGQFSSLAGKVDNIAVAASQRVDGHVVNFIEQAWGGVGQDWISGNATHNTLRGGAGDDELRGWAGRDTLDGGAGQDWLIGHRGRDLLRGEDGNDRLEGGAHRDRLVGGQGQDRLAGGQGHDRLRGQSGDDRLWGDTGNDRLWGGPGQDTLNGGQGQDRLVGGSGSDVFVFVGGADEVIDFSVGQGDVIDLTRADGIDDFSALNNGPLAETGAGLLITDADGDSLLLHGITRADISAEQFLF</sequence>
<proteinExistence type="predicted"/>
<feature type="region of interest" description="Disordered" evidence="5">
    <location>
        <begin position="379"/>
        <end position="436"/>
    </location>
</feature>
<evidence type="ECO:0000256" key="1">
    <source>
        <dbReference type="ARBA" id="ARBA00001913"/>
    </source>
</evidence>
<reference evidence="7 8" key="1">
    <citation type="submission" date="2019-10" db="EMBL/GenBank/DDBJ databases">
        <title>Epibacterium sp. nov., isolated from seawater.</title>
        <authorList>
            <person name="Zhang X."/>
            <person name="Li N."/>
        </authorList>
    </citation>
    <scope>NUCLEOTIDE SEQUENCE [LARGE SCALE GENOMIC DNA]</scope>
    <source>
        <strain evidence="7 8">SM1979</strain>
    </source>
</reference>
<dbReference type="PROSITE" id="PS00330">
    <property type="entry name" value="HEMOLYSIN_CALCIUM"/>
    <property type="match status" value="3"/>
</dbReference>
<dbReference type="Pfam" id="PF08548">
    <property type="entry name" value="Peptidase_M10_C"/>
    <property type="match status" value="1"/>
</dbReference>
<protein>
    <submittedName>
        <fullName evidence="7">Metallopeptidase</fullName>
    </submittedName>
</protein>
<feature type="domain" description="Peptidase M10 serralysin C-terminal" evidence="6">
    <location>
        <begin position="218"/>
        <end position="481"/>
    </location>
</feature>
<dbReference type="AlphaFoldDB" id="A0A843YK35"/>
<evidence type="ECO:0000259" key="6">
    <source>
        <dbReference type="Pfam" id="PF08548"/>
    </source>
</evidence>
<evidence type="ECO:0000313" key="8">
    <source>
        <dbReference type="Proteomes" id="UP000444174"/>
    </source>
</evidence>
<dbReference type="InterPro" id="IPR011049">
    <property type="entry name" value="Serralysin-like_metalloprot_C"/>
</dbReference>
<dbReference type="GO" id="GO:0005509">
    <property type="term" value="F:calcium ion binding"/>
    <property type="evidence" value="ECO:0007669"/>
    <property type="project" value="InterPro"/>
</dbReference>
<dbReference type="InterPro" id="IPR024079">
    <property type="entry name" value="MetalloPept_cat_dom_sf"/>
</dbReference>
<accession>A0A843YK35</accession>
<evidence type="ECO:0000313" key="7">
    <source>
        <dbReference type="EMBL" id="MQQ09583.1"/>
    </source>
</evidence>
<dbReference type="InterPro" id="IPR050557">
    <property type="entry name" value="RTX_toxin/Mannuronan_C5-epim"/>
</dbReference>
<dbReference type="GO" id="GO:0005615">
    <property type="term" value="C:extracellular space"/>
    <property type="evidence" value="ECO:0007669"/>
    <property type="project" value="InterPro"/>
</dbReference>
<dbReference type="SUPFAM" id="SSF51120">
    <property type="entry name" value="beta-Roll"/>
    <property type="match status" value="2"/>
</dbReference>
<dbReference type="InterPro" id="IPR034033">
    <property type="entry name" value="Serralysin-like"/>
</dbReference>
<comment type="caution">
    <text evidence="7">The sequence shown here is derived from an EMBL/GenBank/DDBJ whole genome shotgun (WGS) entry which is preliminary data.</text>
</comment>
<keyword evidence="3" id="KW-0964">Secreted</keyword>
<dbReference type="Gene3D" id="2.150.10.10">
    <property type="entry name" value="Serralysin-like metalloprotease, C-terminal"/>
    <property type="match status" value="2"/>
</dbReference>
<name>A0A843YK35_9RHOB</name>
<gene>
    <name evidence="7" type="ORF">GFB49_14030</name>
</gene>
<dbReference type="EMBL" id="WIBF01000009">
    <property type="protein sequence ID" value="MQQ09583.1"/>
    <property type="molecule type" value="Genomic_DNA"/>
</dbReference>
<organism evidence="7 8">
    <name type="scientific">Tritonibacter litoralis</name>
    <dbReference type="NCBI Taxonomy" id="2662264"/>
    <lineage>
        <taxon>Bacteria</taxon>
        <taxon>Pseudomonadati</taxon>
        <taxon>Pseudomonadota</taxon>
        <taxon>Alphaproteobacteria</taxon>
        <taxon>Rhodobacterales</taxon>
        <taxon>Paracoccaceae</taxon>
        <taxon>Tritonibacter</taxon>
    </lineage>
</organism>
<evidence type="ECO:0000256" key="5">
    <source>
        <dbReference type="SAM" id="MobiDB-lite"/>
    </source>
</evidence>
<evidence type="ECO:0000256" key="4">
    <source>
        <dbReference type="ARBA" id="ARBA00022737"/>
    </source>
</evidence>
<keyword evidence="4" id="KW-0677">Repeat</keyword>
<evidence type="ECO:0000256" key="2">
    <source>
        <dbReference type="ARBA" id="ARBA00004613"/>
    </source>
</evidence>
<feature type="compositionally biased region" description="Basic and acidic residues" evidence="5">
    <location>
        <begin position="379"/>
        <end position="394"/>
    </location>
</feature>
<keyword evidence="8" id="KW-1185">Reference proteome</keyword>
<dbReference type="PANTHER" id="PTHR38340">
    <property type="entry name" value="S-LAYER PROTEIN"/>
    <property type="match status" value="1"/>
</dbReference>
<dbReference type="CDD" id="cd04277">
    <property type="entry name" value="ZnMc_serralysin_like"/>
    <property type="match status" value="1"/>
</dbReference>
<dbReference type="RefSeq" id="WP_153216561.1">
    <property type="nucleotide sequence ID" value="NZ_WIBF01000009.1"/>
</dbReference>
<evidence type="ECO:0000256" key="3">
    <source>
        <dbReference type="ARBA" id="ARBA00022525"/>
    </source>
</evidence>
<comment type="subcellular location">
    <subcellularLocation>
        <location evidence="2">Secreted</location>
    </subcellularLocation>
</comment>
<dbReference type="GO" id="GO:0008237">
    <property type="term" value="F:metallopeptidase activity"/>
    <property type="evidence" value="ECO:0007669"/>
    <property type="project" value="InterPro"/>
</dbReference>
<dbReference type="InterPro" id="IPR013858">
    <property type="entry name" value="Peptidase_M10B_C"/>
</dbReference>